<evidence type="ECO:0000313" key="4">
    <source>
        <dbReference type="Proteomes" id="UP000625711"/>
    </source>
</evidence>
<dbReference type="Proteomes" id="UP000625711">
    <property type="component" value="Unassembled WGS sequence"/>
</dbReference>
<reference evidence="3" key="1">
    <citation type="submission" date="2020-08" db="EMBL/GenBank/DDBJ databases">
        <title>Genome sequencing and assembly of the red palm weevil Rhynchophorus ferrugineus.</title>
        <authorList>
            <person name="Dias G.B."/>
            <person name="Bergman C.M."/>
            <person name="Manee M."/>
        </authorList>
    </citation>
    <scope>NUCLEOTIDE SEQUENCE</scope>
    <source>
        <strain evidence="3">AA-2017</strain>
        <tissue evidence="3">Whole larva</tissue>
    </source>
</reference>
<dbReference type="EMBL" id="JAACXV010013785">
    <property type="protein sequence ID" value="KAF7272340.1"/>
    <property type="molecule type" value="Genomic_DNA"/>
</dbReference>
<dbReference type="SUPFAM" id="SSF57667">
    <property type="entry name" value="beta-beta-alpha zinc fingers"/>
    <property type="match status" value="1"/>
</dbReference>
<proteinExistence type="predicted"/>
<evidence type="ECO:0000259" key="2">
    <source>
        <dbReference type="PROSITE" id="PS50157"/>
    </source>
</evidence>
<keyword evidence="1" id="KW-0863">Zinc-finger</keyword>
<evidence type="ECO:0000313" key="3">
    <source>
        <dbReference type="EMBL" id="KAF7272340.1"/>
    </source>
</evidence>
<comment type="caution">
    <text evidence="3">The sequence shown here is derived from an EMBL/GenBank/DDBJ whole genome shotgun (WGS) entry which is preliminary data.</text>
</comment>
<gene>
    <name evidence="3" type="ORF">GWI33_014889</name>
</gene>
<evidence type="ECO:0000256" key="1">
    <source>
        <dbReference type="PROSITE-ProRule" id="PRU00042"/>
    </source>
</evidence>
<organism evidence="3 4">
    <name type="scientific">Rhynchophorus ferrugineus</name>
    <name type="common">Red palm weevil</name>
    <name type="synonym">Curculio ferrugineus</name>
    <dbReference type="NCBI Taxonomy" id="354439"/>
    <lineage>
        <taxon>Eukaryota</taxon>
        <taxon>Metazoa</taxon>
        <taxon>Ecdysozoa</taxon>
        <taxon>Arthropoda</taxon>
        <taxon>Hexapoda</taxon>
        <taxon>Insecta</taxon>
        <taxon>Pterygota</taxon>
        <taxon>Neoptera</taxon>
        <taxon>Endopterygota</taxon>
        <taxon>Coleoptera</taxon>
        <taxon>Polyphaga</taxon>
        <taxon>Cucujiformia</taxon>
        <taxon>Curculionidae</taxon>
        <taxon>Dryophthorinae</taxon>
        <taxon>Rhynchophorus</taxon>
    </lineage>
</organism>
<dbReference type="PROSITE" id="PS00028">
    <property type="entry name" value="ZINC_FINGER_C2H2_1"/>
    <property type="match status" value="1"/>
</dbReference>
<dbReference type="AlphaFoldDB" id="A0A834MAA1"/>
<dbReference type="InterPro" id="IPR036236">
    <property type="entry name" value="Znf_C2H2_sf"/>
</dbReference>
<dbReference type="PROSITE" id="PS50157">
    <property type="entry name" value="ZINC_FINGER_C2H2_2"/>
    <property type="match status" value="1"/>
</dbReference>
<dbReference type="OrthoDB" id="5986436at2759"/>
<keyword evidence="1" id="KW-0479">Metal-binding</keyword>
<feature type="domain" description="C2H2-type" evidence="2">
    <location>
        <begin position="34"/>
        <end position="62"/>
    </location>
</feature>
<dbReference type="Gene3D" id="3.30.160.60">
    <property type="entry name" value="Classic Zinc Finger"/>
    <property type="match status" value="1"/>
</dbReference>
<name>A0A834MAA1_RHYFE</name>
<sequence>MITDFIGCDKCMKGYNTLAALRSHVSKDCEKERIACEFCPKSYTRRARLRQHCLQTHNRDLEKYISSNTRA</sequence>
<keyword evidence="1" id="KW-0862">Zinc</keyword>
<dbReference type="GO" id="GO:0008270">
    <property type="term" value="F:zinc ion binding"/>
    <property type="evidence" value="ECO:0007669"/>
    <property type="project" value="UniProtKB-KW"/>
</dbReference>
<accession>A0A834MAA1</accession>
<protein>
    <recommendedName>
        <fullName evidence="2">C2H2-type domain-containing protein</fullName>
    </recommendedName>
</protein>
<keyword evidence="4" id="KW-1185">Reference proteome</keyword>
<dbReference type="InterPro" id="IPR013087">
    <property type="entry name" value="Znf_C2H2_type"/>
</dbReference>